<dbReference type="Proteomes" id="UP000284902">
    <property type="component" value="Unassembled WGS sequence"/>
</dbReference>
<dbReference type="InterPro" id="IPR025857">
    <property type="entry name" value="MacB_PCD"/>
</dbReference>
<dbReference type="EMBL" id="QRHG01000001">
    <property type="protein sequence ID" value="RHF63333.1"/>
    <property type="molecule type" value="Genomic_DNA"/>
</dbReference>
<evidence type="ECO:0000256" key="7">
    <source>
        <dbReference type="SAM" id="Phobius"/>
    </source>
</evidence>
<feature type="transmembrane region" description="Helical" evidence="7">
    <location>
        <begin position="375"/>
        <end position="401"/>
    </location>
</feature>
<feature type="domain" description="MacB-like periplasmic core" evidence="9">
    <location>
        <begin position="19"/>
        <end position="257"/>
    </location>
</feature>
<feature type="transmembrane region" description="Helical" evidence="7">
    <location>
        <begin position="340"/>
        <end position="369"/>
    </location>
</feature>
<evidence type="ECO:0000256" key="6">
    <source>
        <dbReference type="ARBA" id="ARBA00038076"/>
    </source>
</evidence>
<evidence type="ECO:0000256" key="4">
    <source>
        <dbReference type="ARBA" id="ARBA00022989"/>
    </source>
</evidence>
<gene>
    <name evidence="11" type="ORF">DW672_00355</name>
    <name evidence="10" type="ORF">DXD17_00990</name>
</gene>
<keyword evidence="3 7" id="KW-0812">Transmembrane</keyword>
<dbReference type="Pfam" id="PF12704">
    <property type="entry name" value="MacB_PCD"/>
    <property type="match status" value="1"/>
</dbReference>
<dbReference type="GO" id="GO:0022857">
    <property type="term" value="F:transmembrane transporter activity"/>
    <property type="evidence" value="ECO:0007669"/>
    <property type="project" value="TreeGrafter"/>
</dbReference>
<dbReference type="PANTHER" id="PTHR30572:SF4">
    <property type="entry name" value="ABC TRANSPORTER PERMEASE YTRF"/>
    <property type="match status" value="1"/>
</dbReference>
<name>A0A3E4LZL1_9FIRM</name>
<dbReference type="RefSeq" id="WP_023922476.1">
    <property type="nucleotide sequence ID" value="NZ_CAJMJQ010000002.1"/>
</dbReference>
<evidence type="ECO:0000259" key="8">
    <source>
        <dbReference type="Pfam" id="PF02687"/>
    </source>
</evidence>
<keyword evidence="2" id="KW-1003">Cell membrane</keyword>
<reference evidence="12 13" key="1">
    <citation type="submission" date="2018-08" db="EMBL/GenBank/DDBJ databases">
        <title>A genome reference for cultivated species of the human gut microbiota.</title>
        <authorList>
            <person name="Zou Y."/>
            <person name="Xue W."/>
            <person name="Luo G."/>
        </authorList>
    </citation>
    <scope>NUCLEOTIDE SEQUENCE [LARGE SCALE GENOMIC DNA]</scope>
    <source>
        <strain evidence="11 13">AM25-1LB</strain>
        <strain evidence="10 12">TF11-7</strain>
    </source>
</reference>
<evidence type="ECO:0000313" key="12">
    <source>
        <dbReference type="Proteomes" id="UP000260793"/>
    </source>
</evidence>
<dbReference type="AlphaFoldDB" id="A0A3E4LZL1"/>
<evidence type="ECO:0000256" key="3">
    <source>
        <dbReference type="ARBA" id="ARBA00022692"/>
    </source>
</evidence>
<dbReference type="GO" id="GO:0005886">
    <property type="term" value="C:plasma membrane"/>
    <property type="evidence" value="ECO:0007669"/>
    <property type="project" value="UniProtKB-SubCell"/>
</dbReference>
<evidence type="ECO:0000313" key="11">
    <source>
        <dbReference type="EMBL" id="RHF63333.1"/>
    </source>
</evidence>
<comment type="similarity">
    <text evidence="6">Belongs to the ABC-4 integral membrane protein family.</text>
</comment>
<dbReference type="InterPro" id="IPR003838">
    <property type="entry name" value="ABC3_permease_C"/>
</dbReference>
<accession>A0A3E4LZL1</accession>
<dbReference type="EMBL" id="QSQN01000002">
    <property type="protein sequence ID" value="RGK42685.1"/>
    <property type="molecule type" value="Genomic_DNA"/>
</dbReference>
<comment type="caution">
    <text evidence="10">The sequence shown here is derived from an EMBL/GenBank/DDBJ whole genome shotgun (WGS) entry which is preliminary data.</text>
</comment>
<evidence type="ECO:0000256" key="1">
    <source>
        <dbReference type="ARBA" id="ARBA00004651"/>
    </source>
</evidence>
<sequence length="418" mass="45189">MLEDIRLAFQGIWNHKLRSALTMLGIIIGIGSIIAIVSTIKGTNEQIKENLVGAGNNAVNIQLYQGEWPIDLSYGNVPDGVPVISKDVLEEIKESDAVETAALYYTRNEYDAVFNGSQSLSNGTIMGVDSDYLDVYGYQITKGRGFSEKDFSENRKVALLDKTSASNLFPDGNVIGKTIEMKGEPFTVIGLIARKAASQPVINSMDDYYRYMSNDGSGMVCVPDTVWPTLYQYDEPQNVVVRATSTDDMTKAGEDAAEVLNSYLSVSDDSIKYKGENLLEQATQIQEISNSTNQQLIWIASISLLVGGIGVMNIMLVSVTERTREIGLKKALGARKRRILFQFLTEAAVLTLLGGIIGVAVGIALAYIISGVSAVPVAISGTAIVVAVLFSTLIGVIFGLIPSVKAANMNPIDALRYE</sequence>
<keyword evidence="5 7" id="KW-0472">Membrane</keyword>
<dbReference type="Proteomes" id="UP000260793">
    <property type="component" value="Unassembled WGS sequence"/>
</dbReference>
<dbReference type="InterPro" id="IPR050250">
    <property type="entry name" value="Macrolide_Exporter_MacB"/>
</dbReference>
<evidence type="ECO:0000313" key="13">
    <source>
        <dbReference type="Proteomes" id="UP000284902"/>
    </source>
</evidence>
<comment type="subcellular location">
    <subcellularLocation>
        <location evidence="1">Cell membrane</location>
        <topology evidence="1">Multi-pass membrane protein</topology>
    </subcellularLocation>
</comment>
<protein>
    <submittedName>
        <fullName evidence="10">ABC transporter permease</fullName>
    </submittedName>
</protein>
<evidence type="ECO:0000256" key="5">
    <source>
        <dbReference type="ARBA" id="ARBA00023136"/>
    </source>
</evidence>
<dbReference type="PANTHER" id="PTHR30572">
    <property type="entry name" value="MEMBRANE COMPONENT OF TRANSPORTER-RELATED"/>
    <property type="match status" value="1"/>
</dbReference>
<feature type="domain" description="ABC3 transporter permease C-terminal" evidence="8">
    <location>
        <begin position="299"/>
        <end position="411"/>
    </location>
</feature>
<evidence type="ECO:0000313" key="10">
    <source>
        <dbReference type="EMBL" id="RGK42685.1"/>
    </source>
</evidence>
<evidence type="ECO:0000256" key="2">
    <source>
        <dbReference type="ARBA" id="ARBA00022475"/>
    </source>
</evidence>
<feature type="transmembrane region" description="Helical" evidence="7">
    <location>
        <begin position="296"/>
        <end position="319"/>
    </location>
</feature>
<dbReference type="Pfam" id="PF02687">
    <property type="entry name" value="FtsX"/>
    <property type="match status" value="1"/>
</dbReference>
<organism evidence="10 12">
    <name type="scientific">[Ruminococcus] lactaris</name>
    <dbReference type="NCBI Taxonomy" id="46228"/>
    <lineage>
        <taxon>Bacteria</taxon>
        <taxon>Bacillati</taxon>
        <taxon>Bacillota</taxon>
        <taxon>Clostridia</taxon>
        <taxon>Lachnospirales</taxon>
        <taxon>Lachnospiraceae</taxon>
        <taxon>Mediterraneibacter</taxon>
    </lineage>
</organism>
<feature type="transmembrane region" description="Helical" evidence="7">
    <location>
        <begin position="21"/>
        <end position="40"/>
    </location>
</feature>
<evidence type="ECO:0000259" key="9">
    <source>
        <dbReference type="Pfam" id="PF12704"/>
    </source>
</evidence>
<proteinExistence type="inferred from homology"/>
<keyword evidence="4 7" id="KW-1133">Transmembrane helix</keyword>